<dbReference type="Proteomes" id="UP001139125">
    <property type="component" value="Unassembled WGS sequence"/>
</dbReference>
<dbReference type="CDD" id="cd12797">
    <property type="entry name" value="M23_peptidase"/>
    <property type="match status" value="1"/>
</dbReference>
<feature type="signal peptide" evidence="1">
    <location>
        <begin position="1"/>
        <end position="23"/>
    </location>
</feature>
<evidence type="ECO:0000256" key="1">
    <source>
        <dbReference type="SAM" id="SignalP"/>
    </source>
</evidence>
<name>A0A9X2L2Z1_9BACT</name>
<gene>
    <name evidence="3" type="ORF">NM125_07275</name>
</gene>
<dbReference type="InterPro" id="IPR011055">
    <property type="entry name" value="Dup_hybrid_motif"/>
</dbReference>
<feature type="chain" id="PRO_5040979660" evidence="1">
    <location>
        <begin position="24"/>
        <end position="311"/>
    </location>
</feature>
<organism evidence="3 4">
    <name type="scientific">Gracilimonas sediminicola</name>
    <dbReference type="NCBI Taxonomy" id="2952158"/>
    <lineage>
        <taxon>Bacteria</taxon>
        <taxon>Pseudomonadati</taxon>
        <taxon>Balneolota</taxon>
        <taxon>Balneolia</taxon>
        <taxon>Balneolales</taxon>
        <taxon>Balneolaceae</taxon>
        <taxon>Gracilimonas</taxon>
    </lineage>
</organism>
<keyword evidence="1" id="KW-0732">Signal</keyword>
<evidence type="ECO:0000313" key="3">
    <source>
        <dbReference type="EMBL" id="MCP9291381.1"/>
    </source>
</evidence>
<sequence>MPASKFSGLVLLFFALTFSNVFAQYADLPITIEVEYNDEGEPTFYAKNKSLTPYTVNLDFSSVSNAMPPNPNPYKKTARFGKTRLLEIKKSGLSDSYVRFSYTYSYNIGCLDTEPDDLEYLLPVAEGKATEIFGLSHIGELFDKETPDDFYALGFRAEAGDTVYASRGGVITDIEVDNDDSETENYFTSNYNYVQIVHEDCTFGSYSHLKKGGILVQKGDEVVAGDPIGIVASKEDETEIGFRFTLAYKNDDYRSGSDDKYWNYAVPLFRTSVEKNAKLKPDHIYRAVHPVDIITQEMGWFERRRWKKRNR</sequence>
<reference evidence="3" key="1">
    <citation type="submission" date="2022-06" db="EMBL/GenBank/DDBJ databases">
        <title>Gracilimonas sp. CAU 1638 isolated from sea sediment.</title>
        <authorList>
            <person name="Kim W."/>
        </authorList>
    </citation>
    <scope>NUCLEOTIDE SEQUENCE</scope>
    <source>
        <strain evidence="3">CAU 1638</strain>
    </source>
</reference>
<dbReference type="InterPro" id="IPR016047">
    <property type="entry name" value="M23ase_b-sheet_dom"/>
</dbReference>
<dbReference type="SUPFAM" id="SSF51261">
    <property type="entry name" value="Duplicated hybrid motif"/>
    <property type="match status" value="1"/>
</dbReference>
<accession>A0A9X2L2Z1</accession>
<dbReference type="Gene3D" id="2.70.70.10">
    <property type="entry name" value="Glucose Permease (Domain IIA)"/>
    <property type="match status" value="1"/>
</dbReference>
<feature type="domain" description="M23ase beta-sheet core" evidence="2">
    <location>
        <begin position="153"/>
        <end position="248"/>
    </location>
</feature>
<keyword evidence="4" id="KW-1185">Reference proteome</keyword>
<evidence type="ECO:0000259" key="2">
    <source>
        <dbReference type="Pfam" id="PF01551"/>
    </source>
</evidence>
<comment type="caution">
    <text evidence="3">The sequence shown here is derived from an EMBL/GenBank/DDBJ whole genome shotgun (WGS) entry which is preliminary data.</text>
</comment>
<dbReference type="EMBL" id="JANDBC010000001">
    <property type="protein sequence ID" value="MCP9291381.1"/>
    <property type="molecule type" value="Genomic_DNA"/>
</dbReference>
<protein>
    <submittedName>
        <fullName evidence="3">M23 family metallopeptidase</fullName>
    </submittedName>
</protein>
<dbReference type="AlphaFoldDB" id="A0A9X2L2Z1"/>
<evidence type="ECO:0000313" key="4">
    <source>
        <dbReference type="Proteomes" id="UP001139125"/>
    </source>
</evidence>
<dbReference type="RefSeq" id="WP_255134248.1">
    <property type="nucleotide sequence ID" value="NZ_JANDBC010000001.1"/>
</dbReference>
<dbReference type="Pfam" id="PF01551">
    <property type="entry name" value="Peptidase_M23"/>
    <property type="match status" value="1"/>
</dbReference>
<proteinExistence type="predicted"/>